<dbReference type="GO" id="GO:0042941">
    <property type="term" value="P:D-alanine transmembrane transport"/>
    <property type="evidence" value="ECO:0007669"/>
    <property type="project" value="TreeGrafter"/>
</dbReference>
<evidence type="ECO:0000256" key="9">
    <source>
        <dbReference type="ARBA" id="ARBA00037998"/>
    </source>
</evidence>
<dbReference type="InterPro" id="IPR052157">
    <property type="entry name" value="BCAA_transport_permease"/>
</dbReference>
<feature type="transmembrane region" description="Helical" evidence="10">
    <location>
        <begin position="316"/>
        <end position="333"/>
    </location>
</feature>
<name>A0A399EGP2_9DEIN</name>
<sequence length="343" mass="37422">MLGARRWREQVGRLWARPWVPPLFLLFLVLLPILLAAQQGVSPDRLLSLVIWGTMLGSILALGAIGLTLVYGILRFANFAHGDLMTLGAYLALFMLTLLPQGPPLRPFSFSLEFLVALGLVFPLTGLAALLVDRFLYRPLRFRRAQPVVLAMAAFAAAFFVRSLIYLFWGPDFLFYYVGRPRPAMEVFGVLLRPDQLFILGLALLLVFLLYLLLEKTKLGKAMRATADNPDLARTCGIPTERVALWTWLLGGGLAGISGVMLGLDAQLRPEMGWFMLLPLFAAVILGGIGNPYGALAGAMVIGIAQQVSASFLNPAYAPGVAFVLMILVLLVRPQGIFGRPGG</sequence>
<dbReference type="GO" id="GO:0005304">
    <property type="term" value="F:L-valine transmembrane transporter activity"/>
    <property type="evidence" value="ECO:0007669"/>
    <property type="project" value="TreeGrafter"/>
</dbReference>
<dbReference type="CDD" id="cd06582">
    <property type="entry name" value="TM_PBP1_LivH_like"/>
    <property type="match status" value="1"/>
</dbReference>
<keyword evidence="12" id="KW-1185">Reference proteome</keyword>
<evidence type="ECO:0000256" key="6">
    <source>
        <dbReference type="ARBA" id="ARBA00022970"/>
    </source>
</evidence>
<evidence type="ECO:0000256" key="7">
    <source>
        <dbReference type="ARBA" id="ARBA00022989"/>
    </source>
</evidence>
<dbReference type="Pfam" id="PF02653">
    <property type="entry name" value="BPD_transp_2"/>
    <property type="match status" value="1"/>
</dbReference>
<keyword evidence="4" id="KW-0997">Cell inner membrane</keyword>
<dbReference type="RefSeq" id="WP_220452341.1">
    <property type="nucleotide sequence ID" value="NZ_QWLA01000069.1"/>
</dbReference>
<dbReference type="Proteomes" id="UP000265341">
    <property type="component" value="Unassembled WGS sequence"/>
</dbReference>
<organism evidence="11 12">
    <name type="scientific">Calidithermus roseus</name>
    <dbReference type="NCBI Taxonomy" id="1644118"/>
    <lineage>
        <taxon>Bacteria</taxon>
        <taxon>Thermotogati</taxon>
        <taxon>Deinococcota</taxon>
        <taxon>Deinococci</taxon>
        <taxon>Thermales</taxon>
        <taxon>Thermaceae</taxon>
        <taxon>Calidithermus</taxon>
    </lineage>
</organism>
<dbReference type="GO" id="GO:0015188">
    <property type="term" value="F:L-isoleucine transmembrane transporter activity"/>
    <property type="evidence" value="ECO:0007669"/>
    <property type="project" value="TreeGrafter"/>
</dbReference>
<keyword evidence="3" id="KW-1003">Cell membrane</keyword>
<keyword evidence="2" id="KW-0813">Transport</keyword>
<evidence type="ECO:0000256" key="5">
    <source>
        <dbReference type="ARBA" id="ARBA00022692"/>
    </source>
</evidence>
<dbReference type="PANTHER" id="PTHR11795:SF371">
    <property type="entry name" value="HIGH-AFFINITY BRANCHED-CHAIN AMINO ACID TRANSPORT SYSTEM PERMEASE PROTEIN LIVH"/>
    <property type="match status" value="1"/>
</dbReference>
<proteinExistence type="inferred from homology"/>
<feature type="transmembrane region" description="Helical" evidence="10">
    <location>
        <begin position="84"/>
        <end position="102"/>
    </location>
</feature>
<dbReference type="GO" id="GO:0015190">
    <property type="term" value="F:L-leucine transmembrane transporter activity"/>
    <property type="evidence" value="ECO:0007669"/>
    <property type="project" value="TreeGrafter"/>
</dbReference>
<gene>
    <name evidence="11" type="primary">livH_5</name>
    <name evidence="11" type="ORF">Mrose_02906</name>
</gene>
<dbReference type="EMBL" id="QWLA01000069">
    <property type="protein sequence ID" value="RIH83807.1"/>
    <property type="molecule type" value="Genomic_DNA"/>
</dbReference>
<keyword evidence="6" id="KW-0029">Amino-acid transport</keyword>
<comment type="similarity">
    <text evidence="9">Belongs to the binding-protein-dependent transport system permease family. LivHM subfamily.</text>
</comment>
<feature type="transmembrane region" description="Helical" evidence="10">
    <location>
        <begin position="243"/>
        <end position="264"/>
    </location>
</feature>
<dbReference type="GO" id="GO:0005886">
    <property type="term" value="C:plasma membrane"/>
    <property type="evidence" value="ECO:0007669"/>
    <property type="project" value="UniProtKB-SubCell"/>
</dbReference>
<feature type="transmembrane region" description="Helical" evidence="10">
    <location>
        <begin position="148"/>
        <end position="169"/>
    </location>
</feature>
<feature type="transmembrane region" description="Helical" evidence="10">
    <location>
        <begin position="46"/>
        <end position="72"/>
    </location>
</feature>
<feature type="transmembrane region" description="Helical" evidence="10">
    <location>
        <begin position="276"/>
        <end position="304"/>
    </location>
</feature>
<dbReference type="InterPro" id="IPR001851">
    <property type="entry name" value="ABC_transp_permease"/>
</dbReference>
<comment type="caution">
    <text evidence="11">The sequence shown here is derived from an EMBL/GenBank/DDBJ whole genome shotgun (WGS) entry which is preliminary data.</text>
</comment>
<dbReference type="GO" id="GO:0015192">
    <property type="term" value="F:L-phenylalanine transmembrane transporter activity"/>
    <property type="evidence" value="ECO:0007669"/>
    <property type="project" value="TreeGrafter"/>
</dbReference>
<evidence type="ECO:0000256" key="3">
    <source>
        <dbReference type="ARBA" id="ARBA00022475"/>
    </source>
</evidence>
<evidence type="ECO:0000256" key="1">
    <source>
        <dbReference type="ARBA" id="ARBA00004651"/>
    </source>
</evidence>
<feature type="transmembrane region" description="Helical" evidence="10">
    <location>
        <begin position="197"/>
        <end position="214"/>
    </location>
</feature>
<accession>A0A399EGP2</accession>
<evidence type="ECO:0000313" key="11">
    <source>
        <dbReference type="EMBL" id="RIH83807.1"/>
    </source>
</evidence>
<dbReference type="GO" id="GO:0015808">
    <property type="term" value="P:L-alanine transport"/>
    <property type="evidence" value="ECO:0007669"/>
    <property type="project" value="TreeGrafter"/>
</dbReference>
<evidence type="ECO:0000256" key="4">
    <source>
        <dbReference type="ARBA" id="ARBA00022519"/>
    </source>
</evidence>
<keyword evidence="7 10" id="KW-1133">Transmembrane helix</keyword>
<comment type="subcellular location">
    <subcellularLocation>
        <location evidence="1">Cell membrane</location>
        <topology evidence="1">Multi-pass membrane protein</topology>
    </subcellularLocation>
</comment>
<reference evidence="11 12" key="1">
    <citation type="submission" date="2018-08" db="EMBL/GenBank/DDBJ databases">
        <title>Meiothermus roseus NBRC 110900 genome sequencing project.</title>
        <authorList>
            <person name="Da Costa M.S."/>
            <person name="Albuquerque L."/>
            <person name="Raposo P."/>
            <person name="Froufe H.J.C."/>
            <person name="Barroso C.S."/>
            <person name="Egas C."/>
        </authorList>
    </citation>
    <scope>NUCLEOTIDE SEQUENCE [LARGE SCALE GENOMIC DNA]</scope>
    <source>
        <strain evidence="11 12">NBRC 110900</strain>
    </source>
</reference>
<dbReference type="AlphaFoldDB" id="A0A399EGP2"/>
<keyword evidence="5 10" id="KW-0812">Transmembrane</keyword>
<evidence type="ECO:0000256" key="8">
    <source>
        <dbReference type="ARBA" id="ARBA00023136"/>
    </source>
</evidence>
<feature type="transmembrane region" description="Helical" evidence="10">
    <location>
        <begin position="114"/>
        <end position="136"/>
    </location>
</feature>
<dbReference type="GO" id="GO:1903806">
    <property type="term" value="P:L-isoleucine import across plasma membrane"/>
    <property type="evidence" value="ECO:0007669"/>
    <property type="project" value="TreeGrafter"/>
</dbReference>
<evidence type="ECO:0000256" key="2">
    <source>
        <dbReference type="ARBA" id="ARBA00022448"/>
    </source>
</evidence>
<dbReference type="PANTHER" id="PTHR11795">
    <property type="entry name" value="BRANCHED-CHAIN AMINO ACID TRANSPORT SYSTEM PERMEASE PROTEIN LIVH"/>
    <property type="match status" value="1"/>
</dbReference>
<evidence type="ECO:0000313" key="12">
    <source>
        <dbReference type="Proteomes" id="UP000265341"/>
    </source>
</evidence>
<evidence type="ECO:0000256" key="10">
    <source>
        <dbReference type="SAM" id="Phobius"/>
    </source>
</evidence>
<keyword evidence="8 10" id="KW-0472">Membrane</keyword>
<protein>
    <submittedName>
        <fullName evidence="11">High-affinity branched-chain amino acid transport system permease protein LivH</fullName>
    </submittedName>
</protein>